<dbReference type="InParanoid" id="A0A1Y2LWD3"/>
<protein>
    <submittedName>
        <fullName evidence="1">Uncharacterized protein</fullName>
    </submittedName>
</protein>
<accession>A0A1Y2LWD3</accession>
<proteinExistence type="predicted"/>
<dbReference type="Proteomes" id="UP000193240">
    <property type="component" value="Unassembled WGS sequence"/>
</dbReference>
<sequence>MKNRAAAHERRTNIMDSPKIDIHAHFNNAIRKQTSPNVESELSGLLTCPYGHGGRMFQNFQQLLDHASVEHASEISGLNNEQAHLKLQEAVASARYGESTTSVML</sequence>
<name>A0A1Y2LWD3_EPING</name>
<keyword evidence="2" id="KW-1185">Reference proteome</keyword>
<gene>
    <name evidence="1" type="ORF">B5807_07843</name>
</gene>
<dbReference type="EMBL" id="KZ107846">
    <property type="protein sequence ID" value="OSS48214.1"/>
    <property type="molecule type" value="Genomic_DNA"/>
</dbReference>
<organism evidence="1 2">
    <name type="scientific">Epicoccum nigrum</name>
    <name type="common">Soil fungus</name>
    <name type="synonym">Epicoccum purpurascens</name>
    <dbReference type="NCBI Taxonomy" id="105696"/>
    <lineage>
        <taxon>Eukaryota</taxon>
        <taxon>Fungi</taxon>
        <taxon>Dikarya</taxon>
        <taxon>Ascomycota</taxon>
        <taxon>Pezizomycotina</taxon>
        <taxon>Dothideomycetes</taxon>
        <taxon>Pleosporomycetidae</taxon>
        <taxon>Pleosporales</taxon>
        <taxon>Pleosporineae</taxon>
        <taxon>Didymellaceae</taxon>
        <taxon>Epicoccum</taxon>
    </lineage>
</organism>
<dbReference type="AlphaFoldDB" id="A0A1Y2LWD3"/>
<reference evidence="1 2" key="1">
    <citation type="journal article" date="2017" name="Genome Announc.">
        <title>Genome sequence of the saprophytic ascomycete Epicoccum nigrum ICMP 19927 strain isolated from New Zealand.</title>
        <authorList>
            <person name="Fokin M."/>
            <person name="Fleetwood D."/>
            <person name="Weir B.S."/>
            <person name="Villas-Boas S.G."/>
        </authorList>
    </citation>
    <scope>NUCLEOTIDE SEQUENCE [LARGE SCALE GENOMIC DNA]</scope>
    <source>
        <strain evidence="1 2">ICMP 19927</strain>
    </source>
</reference>
<evidence type="ECO:0000313" key="1">
    <source>
        <dbReference type="EMBL" id="OSS48214.1"/>
    </source>
</evidence>
<evidence type="ECO:0000313" key="2">
    <source>
        <dbReference type="Proteomes" id="UP000193240"/>
    </source>
</evidence>